<proteinExistence type="predicted"/>
<organism evidence="2 3">
    <name type="scientific">Hyaloscypha bicolor E</name>
    <dbReference type="NCBI Taxonomy" id="1095630"/>
    <lineage>
        <taxon>Eukaryota</taxon>
        <taxon>Fungi</taxon>
        <taxon>Dikarya</taxon>
        <taxon>Ascomycota</taxon>
        <taxon>Pezizomycotina</taxon>
        <taxon>Leotiomycetes</taxon>
        <taxon>Helotiales</taxon>
        <taxon>Hyaloscyphaceae</taxon>
        <taxon>Hyaloscypha</taxon>
        <taxon>Hyaloscypha bicolor</taxon>
    </lineage>
</organism>
<gene>
    <name evidence="2" type="ORF">K444DRAFT_695800</name>
</gene>
<dbReference type="Proteomes" id="UP000235371">
    <property type="component" value="Unassembled WGS sequence"/>
</dbReference>
<keyword evidence="1" id="KW-1133">Transmembrane helix</keyword>
<feature type="transmembrane region" description="Helical" evidence="1">
    <location>
        <begin position="12"/>
        <end position="31"/>
    </location>
</feature>
<keyword evidence="3" id="KW-1185">Reference proteome</keyword>
<evidence type="ECO:0000256" key="1">
    <source>
        <dbReference type="SAM" id="Phobius"/>
    </source>
</evidence>
<dbReference type="GeneID" id="36595968"/>
<evidence type="ECO:0000313" key="3">
    <source>
        <dbReference type="Proteomes" id="UP000235371"/>
    </source>
</evidence>
<accession>A0A2J6SXN1</accession>
<dbReference type="RefSeq" id="XP_024732424.1">
    <property type="nucleotide sequence ID" value="XM_024887892.1"/>
</dbReference>
<keyword evidence="1" id="KW-0812">Transmembrane</keyword>
<name>A0A2J6SXN1_9HELO</name>
<sequence>MVVSDPEAGTGVYGGMVGTHSVGGLLGRILIVVRSASIEPSSASKGPTFMKAGAVIFLAAHVLPAVLLAVTLRDVVWVSIAAGPFWV</sequence>
<keyword evidence="1" id="KW-0472">Membrane</keyword>
<dbReference type="EMBL" id="KZ613855">
    <property type="protein sequence ID" value="PMD55520.1"/>
    <property type="molecule type" value="Genomic_DNA"/>
</dbReference>
<feature type="transmembrane region" description="Helical" evidence="1">
    <location>
        <begin position="52"/>
        <end position="72"/>
    </location>
</feature>
<evidence type="ECO:0000313" key="2">
    <source>
        <dbReference type="EMBL" id="PMD55520.1"/>
    </source>
</evidence>
<dbReference type="AlphaFoldDB" id="A0A2J6SXN1"/>
<dbReference type="InParanoid" id="A0A2J6SXN1"/>
<reference evidence="2 3" key="1">
    <citation type="submission" date="2016-04" db="EMBL/GenBank/DDBJ databases">
        <title>A degradative enzymes factory behind the ericoid mycorrhizal symbiosis.</title>
        <authorList>
            <consortium name="DOE Joint Genome Institute"/>
            <person name="Martino E."/>
            <person name="Morin E."/>
            <person name="Grelet G."/>
            <person name="Kuo A."/>
            <person name="Kohler A."/>
            <person name="Daghino S."/>
            <person name="Barry K."/>
            <person name="Choi C."/>
            <person name="Cichocki N."/>
            <person name="Clum A."/>
            <person name="Copeland A."/>
            <person name="Hainaut M."/>
            <person name="Haridas S."/>
            <person name="Labutti K."/>
            <person name="Lindquist E."/>
            <person name="Lipzen A."/>
            <person name="Khouja H.-R."/>
            <person name="Murat C."/>
            <person name="Ohm R."/>
            <person name="Olson A."/>
            <person name="Spatafora J."/>
            <person name="Veneault-Fourrey C."/>
            <person name="Henrissat B."/>
            <person name="Grigoriev I."/>
            <person name="Martin F."/>
            <person name="Perotto S."/>
        </authorList>
    </citation>
    <scope>NUCLEOTIDE SEQUENCE [LARGE SCALE GENOMIC DNA]</scope>
    <source>
        <strain evidence="2 3">E</strain>
    </source>
</reference>
<protein>
    <submittedName>
        <fullName evidence="2">Uncharacterized protein</fullName>
    </submittedName>
</protein>